<comment type="caution">
    <text evidence="1">The sequence shown here is derived from an EMBL/GenBank/DDBJ whole genome shotgun (WGS) entry which is preliminary data.</text>
</comment>
<keyword evidence="2" id="KW-1185">Reference proteome</keyword>
<dbReference type="EMBL" id="CAJVQA010016794">
    <property type="protein sequence ID" value="CAG8745067.1"/>
    <property type="molecule type" value="Genomic_DNA"/>
</dbReference>
<dbReference type="Proteomes" id="UP000789759">
    <property type="component" value="Unassembled WGS sequence"/>
</dbReference>
<organism evidence="1 2">
    <name type="scientific">Cetraspora pellucida</name>
    <dbReference type="NCBI Taxonomy" id="1433469"/>
    <lineage>
        <taxon>Eukaryota</taxon>
        <taxon>Fungi</taxon>
        <taxon>Fungi incertae sedis</taxon>
        <taxon>Mucoromycota</taxon>
        <taxon>Glomeromycotina</taxon>
        <taxon>Glomeromycetes</taxon>
        <taxon>Diversisporales</taxon>
        <taxon>Gigasporaceae</taxon>
        <taxon>Cetraspora</taxon>
    </lineage>
</organism>
<evidence type="ECO:0000313" key="1">
    <source>
        <dbReference type="EMBL" id="CAG8745067.1"/>
    </source>
</evidence>
<protein>
    <submittedName>
        <fullName evidence="1">906_t:CDS:1</fullName>
    </submittedName>
</protein>
<reference evidence="1" key="1">
    <citation type="submission" date="2021-06" db="EMBL/GenBank/DDBJ databases">
        <authorList>
            <person name="Kallberg Y."/>
            <person name="Tangrot J."/>
            <person name="Rosling A."/>
        </authorList>
    </citation>
    <scope>NUCLEOTIDE SEQUENCE</scope>
    <source>
        <strain evidence="1">FL966</strain>
    </source>
</reference>
<accession>A0A9N9NNR7</accession>
<evidence type="ECO:0000313" key="2">
    <source>
        <dbReference type="Proteomes" id="UP000789759"/>
    </source>
</evidence>
<proteinExistence type="predicted"/>
<sequence length="198" mass="23811">MSEFNFNQHCQQFIENINETHSVFNNSLALIQHYKAVISSYETHNRYLVNLYNRAYKYFGISWEVFVENNEDYDYFEREVINQNPEEGEELVEIEEKIEENVEKNLNFDGQNIISISDDDDSACSCIEYGGSCEDCFIKKEHNENYRTANSNNFYYESDDDGYEEFLQKREYNSYDSYLEDKNIQNFEYYMSQRSQLK</sequence>
<gene>
    <name evidence="1" type="ORF">CPELLU_LOCUS14321</name>
</gene>
<dbReference type="AlphaFoldDB" id="A0A9N9NNR7"/>
<name>A0A9N9NNR7_9GLOM</name>